<organism evidence="1 2">
    <name type="scientific">Brassica napus</name>
    <name type="common">Rape</name>
    <dbReference type="NCBI Taxonomy" id="3708"/>
    <lineage>
        <taxon>Eukaryota</taxon>
        <taxon>Viridiplantae</taxon>
        <taxon>Streptophyta</taxon>
        <taxon>Embryophyta</taxon>
        <taxon>Tracheophyta</taxon>
        <taxon>Spermatophyta</taxon>
        <taxon>Magnoliopsida</taxon>
        <taxon>eudicotyledons</taxon>
        <taxon>Gunneridae</taxon>
        <taxon>Pentapetalae</taxon>
        <taxon>rosids</taxon>
        <taxon>malvids</taxon>
        <taxon>Brassicales</taxon>
        <taxon>Brassicaceae</taxon>
        <taxon>Brassiceae</taxon>
        <taxon>Brassica</taxon>
    </lineage>
</organism>
<feature type="non-terminal residue" evidence="1">
    <location>
        <position position="71"/>
    </location>
</feature>
<comment type="caution">
    <text evidence="1">The sequence shown here is derived from an EMBL/GenBank/DDBJ whole genome shotgun (WGS) entry which is preliminary data.</text>
</comment>
<gene>
    <name evidence="1" type="ORF">HID58_053836</name>
</gene>
<proteinExistence type="predicted"/>
<accession>A0ABQ8AFT0</accession>
<reference evidence="1 2" key="1">
    <citation type="submission" date="2021-05" db="EMBL/GenBank/DDBJ databases">
        <title>Genome Assembly of Synthetic Allotetraploid Brassica napus Reveals Homoeologous Exchanges between Subgenomes.</title>
        <authorList>
            <person name="Davis J.T."/>
        </authorList>
    </citation>
    <scope>NUCLEOTIDE SEQUENCE [LARGE SCALE GENOMIC DNA]</scope>
    <source>
        <strain evidence="2">cv. Da-Ae</strain>
        <tissue evidence="1">Seedling</tissue>
    </source>
</reference>
<dbReference type="Proteomes" id="UP000824890">
    <property type="component" value="Unassembled WGS sequence"/>
</dbReference>
<evidence type="ECO:0000313" key="2">
    <source>
        <dbReference type="Proteomes" id="UP000824890"/>
    </source>
</evidence>
<protein>
    <submittedName>
        <fullName evidence="1">Uncharacterized protein</fullName>
    </submittedName>
</protein>
<keyword evidence="2" id="KW-1185">Reference proteome</keyword>
<sequence>MDATKVDLCGWWLVRFDGVEEEKMDAIKVDLCGWWVMRWLMAKLTEAVDESLEYRRRSFGAWRRRLWMQCR</sequence>
<evidence type="ECO:0000313" key="1">
    <source>
        <dbReference type="EMBL" id="KAH0891407.1"/>
    </source>
</evidence>
<name>A0ABQ8AFT0_BRANA</name>
<dbReference type="EMBL" id="JAGKQM010000013">
    <property type="protein sequence ID" value="KAH0891407.1"/>
    <property type="molecule type" value="Genomic_DNA"/>
</dbReference>